<keyword evidence="2" id="KW-1003">Cell membrane</keyword>
<dbReference type="PANTHER" id="PTHR23028:SF53">
    <property type="entry name" value="ACYL_TRANSF_3 DOMAIN-CONTAINING PROTEIN"/>
    <property type="match status" value="1"/>
</dbReference>
<keyword evidence="5 8" id="KW-1133">Transmembrane helix</keyword>
<dbReference type="OrthoDB" id="9796461at2"/>
<keyword evidence="11" id="KW-1185">Reference proteome</keyword>
<sequence length="613" mass="67996">MRIKWFSLVRITGVLLVLTYHFFQAKFTGGFIGVDVFFTFSGFLITALMVDEFAESNQFRLLAFYGRRFYRIVPPLFLAVILVLPMTVLVDHDFVTNIGWQVAAALGFTTNYFEIATGGSYETKFIPHLFVHTWSLAVEMHFYLLWGLTASLVAKMSRYRSASADEALVQFRKLLITLATLLATGSFLAMNLGAVGLTDFSPVYFSSVTHSFPFFIGCVLGILSGIRYQLTAFKWVSQHCPRNVAIGLMILSFSGLVILGDRLKFDRLQTYQQGLLAATLLAACMIYGARLLHDQTPTISEPRWMTFLADISYSVYLFHWPLYVIFSHRMSNWVAAILTTGVSIGLSALSYYVLEPVIAGKPVHIFQCNVNWKKLRLPTMVAIVLLGVNGESVVKAAPPVSTLEQNLWISGIRQDVNLIQSTHTAILANTGPVTTAGEKTKVHVPTGVSIIGDSVTLGTRDYLGQHVANSTIDAEGDRTMNLADQVLIAQQRNHRLRQDVVICIGTNALDGYRVQIMKLIDALAPGHRLIFMTPYNAQAQSDWNSSKLAVFEWTLPAKYKYVTIADWEKVAGQHPAVFAGTDGVHFGGVHAGDVLYAQVINQALKVARTKPCK</sequence>
<evidence type="ECO:0000256" key="2">
    <source>
        <dbReference type="ARBA" id="ARBA00022475"/>
    </source>
</evidence>
<dbReference type="PANTHER" id="PTHR23028">
    <property type="entry name" value="ACETYLTRANSFERASE"/>
    <property type="match status" value="1"/>
</dbReference>
<feature type="transmembrane region" description="Helical" evidence="8">
    <location>
        <begin position="203"/>
        <end position="223"/>
    </location>
</feature>
<evidence type="ECO:0000256" key="7">
    <source>
        <dbReference type="ARBA" id="ARBA00023315"/>
    </source>
</evidence>
<dbReference type="Gene3D" id="3.40.50.1110">
    <property type="entry name" value="SGNH hydrolase"/>
    <property type="match status" value="1"/>
</dbReference>
<evidence type="ECO:0000256" key="5">
    <source>
        <dbReference type="ARBA" id="ARBA00022989"/>
    </source>
</evidence>
<dbReference type="eggNOG" id="COG1835">
    <property type="taxonomic scope" value="Bacteria"/>
</dbReference>
<comment type="caution">
    <text evidence="10">The sequence shown here is derived from an EMBL/GenBank/DDBJ whole genome shotgun (WGS) entry which is preliminary data.</text>
</comment>
<dbReference type="Proteomes" id="UP000028700">
    <property type="component" value="Unassembled WGS sequence"/>
</dbReference>
<proteinExistence type="predicted"/>
<name>A0A081BL03_9LACO</name>
<accession>A0A081BL03</accession>
<evidence type="ECO:0000256" key="6">
    <source>
        <dbReference type="ARBA" id="ARBA00023136"/>
    </source>
</evidence>
<evidence type="ECO:0000313" key="11">
    <source>
        <dbReference type="Proteomes" id="UP000028700"/>
    </source>
</evidence>
<keyword evidence="3 10" id="KW-0808">Transferase</keyword>
<feature type="transmembrane region" description="Helical" evidence="8">
    <location>
        <begin position="174"/>
        <end position="197"/>
    </location>
</feature>
<dbReference type="AlphaFoldDB" id="A0A081BL03"/>
<gene>
    <name evidence="10" type="ORF">LOSG293_530030</name>
</gene>
<feature type="transmembrane region" description="Helical" evidence="8">
    <location>
        <begin position="29"/>
        <end position="48"/>
    </location>
</feature>
<dbReference type="STRING" id="1291743.LOSG293_530030"/>
<dbReference type="GO" id="GO:0016747">
    <property type="term" value="F:acyltransferase activity, transferring groups other than amino-acyl groups"/>
    <property type="evidence" value="ECO:0007669"/>
    <property type="project" value="InterPro"/>
</dbReference>
<feature type="transmembrane region" description="Helical" evidence="8">
    <location>
        <begin position="7"/>
        <end position="23"/>
    </location>
</feature>
<dbReference type="InterPro" id="IPR036514">
    <property type="entry name" value="SGNH_hydro_sf"/>
</dbReference>
<evidence type="ECO:0000256" key="4">
    <source>
        <dbReference type="ARBA" id="ARBA00022692"/>
    </source>
</evidence>
<evidence type="ECO:0000256" key="8">
    <source>
        <dbReference type="SAM" id="Phobius"/>
    </source>
</evidence>
<feature type="transmembrane region" description="Helical" evidence="8">
    <location>
        <begin position="244"/>
        <end position="263"/>
    </location>
</feature>
<dbReference type="RefSeq" id="WP_034529715.1">
    <property type="nucleotide sequence ID" value="NZ_BBJM01000053.1"/>
</dbReference>
<dbReference type="eggNOG" id="COG2755">
    <property type="taxonomic scope" value="Bacteria"/>
</dbReference>
<feature type="transmembrane region" description="Helical" evidence="8">
    <location>
        <begin position="332"/>
        <end position="354"/>
    </location>
</feature>
<reference evidence="10" key="1">
    <citation type="journal article" date="2014" name="Genome Announc.">
        <title>Draft Genome Sequence of Lactobacillus oryzae Strain SG293T.</title>
        <authorList>
            <person name="Tanizawa Y."/>
            <person name="Fujisawa T."/>
            <person name="Mochizuki T."/>
            <person name="Kaminuma E."/>
            <person name="Nakamura Y."/>
            <person name="Tohno M."/>
        </authorList>
    </citation>
    <scope>NUCLEOTIDE SEQUENCE [LARGE SCALE GENOMIC DNA]</scope>
    <source>
        <strain evidence="10">SG293</strain>
    </source>
</reference>
<feature type="domain" description="Acyltransferase 3" evidence="9">
    <location>
        <begin position="4"/>
        <end position="350"/>
    </location>
</feature>
<dbReference type="GO" id="GO:0009103">
    <property type="term" value="P:lipopolysaccharide biosynthetic process"/>
    <property type="evidence" value="ECO:0007669"/>
    <property type="project" value="TreeGrafter"/>
</dbReference>
<keyword evidence="4 8" id="KW-0812">Transmembrane</keyword>
<evidence type="ECO:0000313" key="10">
    <source>
        <dbReference type="EMBL" id="GAK48721.1"/>
    </source>
</evidence>
<dbReference type="GO" id="GO:0005886">
    <property type="term" value="C:plasma membrane"/>
    <property type="evidence" value="ECO:0007669"/>
    <property type="project" value="UniProtKB-SubCell"/>
</dbReference>
<evidence type="ECO:0000256" key="3">
    <source>
        <dbReference type="ARBA" id="ARBA00022679"/>
    </source>
</evidence>
<dbReference type="EMBL" id="BBJM01000053">
    <property type="protein sequence ID" value="GAK48721.1"/>
    <property type="molecule type" value="Genomic_DNA"/>
</dbReference>
<comment type="subcellular location">
    <subcellularLocation>
        <location evidence="1">Cell membrane</location>
        <topology evidence="1">Multi-pass membrane protein</topology>
    </subcellularLocation>
</comment>
<dbReference type="InterPro" id="IPR002656">
    <property type="entry name" value="Acyl_transf_3_dom"/>
</dbReference>
<dbReference type="InterPro" id="IPR050879">
    <property type="entry name" value="Acyltransferase_3"/>
</dbReference>
<feature type="transmembrane region" description="Helical" evidence="8">
    <location>
        <begin position="275"/>
        <end position="292"/>
    </location>
</feature>
<organism evidence="10 11">
    <name type="scientific">Secundilactobacillus oryzae JCM 18671</name>
    <dbReference type="NCBI Taxonomy" id="1291743"/>
    <lineage>
        <taxon>Bacteria</taxon>
        <taxon>Bacillati</taxon>
        <taxon>Bacillota</taxon>
        <taxon>Bacilli</taxon>
        <taxon>Lactobacillales</taxon>
        <taxon>Lactobacillaceae</taxon>
        <taxon>Secundilactobacillus</taxon>
    </lineage>
</organism>
<evidence type="ECO:0000256" key="1">
    <source>
        <dbReference type="ARBA" id="ARBA00004651"/>
    </source>
</evidence>
<keyword evidence="6 8" id="KW-0472">Membrane</keyword>
<feature type="transmembrane region" description="Helical" evidence="8">
    <location>
        <begin position="134"/>
        <end position="154"/>
    </location>
</feature>
<feature type="transmembrane region" description="Helical" evidence="8">
    <location>
        <begin position="69"/>
        <end position="90"/>
    </location>
</feature>
<feature type="transmembrane region" description="Helical" evidence="8">
    <location>
        <begin position="304"/>
        <end position="326"/>
    </location>
</feature>
<evidence type="ECO:0000259" key="9">
    <source>
        <dbReference type="Pfam" id="PF01757"/>
    </source>
</evidence>
<protein>
    <submittedName>
        <fullName evidence="10">Acyltransferase</fullName>
    </submittedName>
</protein>
<dbReference type="SUPFAM" id="SSF52266">
    <property type="entry name" value="SGNH hydrolase"/>
    <property type="match status" value="1"/>
</dbReference>
<dbReference type="Pfam" id="PF01757">
    <property type="entry name" value="Acyl_transf_3"/>
    <property type="match status" value="1"/>
</dbReference>
<keyword evidence="7 10" id="KW-0012">Acyltransferase</keyword>